<proteinExistence type="predicted"/>
<gene>
    <name evidence="1" type="ORF">SAMN05421842_12328</name>
</gene>
<dbReference type="STRING" id="119641.SAMN05421842_12328"/>
<organism evidence="1 2">
    <name type="scientific">Clostridium uliginosum</name>
    <dbReference type="NCBI Taxonomy" id="119641"/>
    <lineage>
        <taxon>Bacteria</taxon>
        <taxon>Bacillati</taxon>
        <taxon>Bacillota</taxon>
        <taxon>Clostridia</taxon>
        <taxon>Eubacteriales</taxon>
        <taxon>Clostridiaceae</taxon>
        <taxon>Clostridium</taxon>
    </lineage>
</organism>
<sequence length="34" mass="3845">MIKEKKLIKLVKEKGNKASAEELINIPVLCAVHR</sequence>
<dbReference type="EMBL" id="FOMG01000023">
    <property type="protein sequence ID" value="SFD16996.1"/>
    <property type="molecule type" value="Genomic_DNA"/>
</dbReference>
<protein>
    <submittedName>
        <fullName evidence="1">Uncharacterized protein</fullName>
    </submittedName>
</protein>
<name>A0A1I1Q4B4_9CLOT</name>
<accession>A0A1I1Q4B4</accession>
<reference evidence="1 2" key="1">
    <citation type="submission" date="2016-10" db="EMBL/GenBank/DDBJ databases">
        <authorList>
            <person name="de Groot N.N."/>
        </authorList>
    </citation>
    <scope>NUCLEOTIDE SEQUENCE [LARGE SCALE GENOMIC DNA]</scope>
    <source>
        <strain evidence="1 2">DSM 12992</strain>
    </source>
</reference>
<dbReference type="AlphaFoldDB" id="A0A1I1Q4B4"/>
<evidence type="ECO:0000313" key="1">
    <source>
        <dbReference type="EMBL" id="SFD16996.1"/>
    </source>
</evidence>
<keyword evidence="2" id="KW-1185">Reference proteome</keyword>
<dbReference type="Proteomes" id="UP000199263">
    <property type="component" value="Unassembled WGS sequence"/>
</dbReference>
<evidence type="ECO:0000313" key="2">
    <source>
        <dbReference type="Proteomes" id="UP000199263"/>
    </source>
</evidence>